<dbReference type="EMBL" id="CP129683">
    <property type="protein sequence ID" value="XDS49914.1"/>
    <property type="molecule type" value="Genomic_DNA"/>
</dbReference>
<dbReference type="KEGG" id="bfk:QN062_05705"/>
<evidence type="ECO:0000256" key="2">
    <source>
        <dbReference type="ARBA" id="ARBA00022857"/>
    </source>
</evidence>
<accession>A0AB39UC18</accession>
<dbReference type="GO" id="GO:0004777">
    <property type="term" value="F:succinate-semialdehyde dehydrogenase (NAD+) activity"/>
    <property type="evidence" value="ECO:0007669"/>
    <property type="project" value="TreeGrafter"/>
</dbReference>
<dbReference type="InterPro" id="IPR047110">
    <property type="entry name" value="GABD/Sad-like"/>
</dbReference>
<sequence>MAYKSINPYTGELIESFETATDDEVRNAITKADEAFQSWKETSFAKRAEILANIARILRENHTEYARILTTDMGKLLGEAEAEVELTAKMLDYYVEHGEEELQPRTIHVEGFPDGKVKLDYEPLGVLYMVEPWNFPYYQIVRVAAPQLIAGNTLLLKHASNVPRSAVAFEKLFKEAGLPDGVFTNLFASHDQNELILADSRVKGVALTGSEGAGAAVASTAGKYLKKSTLELGGSDPFIILEDADLDKAVNWAVVGRHWNGGQVCVSSKRIIVVESLYDEFLEKYRAGVAKLKMGDPLDPDTTLAPLSTQSAVDILDRQVKEAVRNGAHAEKVGDPVPQTGAFYQPTILTDITPDNPAYTTEMFGPVSSIYRVKDEAEAIKVANGTPFGLGGSVFTKDSARAWDVSRKITTGMMFINHPTGVKADIPFGGVNRSGYGHELIDLGIHEFVNIKVIAEPNIDDAF</sequence>
<evidence type="ECO:0000313" key="5">
    <source>
        <dbReference type="EMBL" id="XDS46611.1"/>
    </source>
</evidence>
<organism evidence="5">
    <name type="scientific">Bifidobacterium fermentum</name>
    <dbReference type="NCBI Taxonomy" id="3059035"/>
    <lineage>
        <taxon>Bacteria</taxon>
        <taxon>Bacillati</taxon>
        <taxon>Actinomycetota</taxon>
        <taxon>Actinomycetes</taxon>
        <taxon>Bifidobacteriales</taxon>
        <taxon>Bifidobacteriaceae</taxon>
        <taxon>Bifidobacterium</taxon>
    </lineage>
</organism>
<dbReference type="InterPro" id="IPR016162">
    <property type="entry name" value="Ald_DH_N"/>
</dbReference>
<dbReference type="InterPro" id="IPR044148">
    <property type="entry name" value="ALDH_GabD1-like"/>
</dbReference>
<feature type="domain" description="Aldehyde dehydrogenase" evidence="4">
    <location>
        <begin position="3"/>
        <end position="454"/>
    </location>
</feature>
<reference evidence="5" key="1">
    <citation type="submission" date="2023-07" db="EMBL/GenBank/DDBJ databases">
        <title>Bifidobacterium aquikefiriaerophilum sp. nov. and Bifidobacterium eccum sp. nov., isolated from water kefir.</title>
        <authorList>
            <person name="Breselge S."/>
            <person name="Bellassi P."/>
            <person name="Barcenilla C."/>
            <person name="Alvarez-Ordonez A."/>
            <person name="Morelli L."/>
            <person name="Cotter P.D."/>
        </authorList>
    </citation>
    <scope>NUCLEOTIDE SEQUENCE</scope>
    <source>
        <strain evidence="7">WK012_4_13</strain>
        <strain evidence="6">WK013_4_14</strain>
        <strain evidence="5">WK048_4_13</strain>
    </source>
</reference>
<evidence type="ECO:0000256" key="1">
    <source>
        <dbReference type="ARBA" id="ARBA00009986"/>
    </source>
</evidence>
<name>A0AB39UC18_9BIFI</name>
<protein>
    <submittedName>
        <fullName evidence="5">NAD-dependent succinate-semialdehyde dehydrogenase</fullName>
    </submittedName>
</protein>
<dbReference type="FunFam" id="3.40.309.10:FF:000058">
    <property type="entry name" value="Succinate-semialdehyde dehydrogenase"/>
    <property type="match status" value="1"/>
</dbReference>
<dbReference type="InterPro" id="IPR016161">
    <property type="entry name" value="Ald_DH/histidinol_DH"/>
</dbReference>
<proteinExistence type="inferred from homology"/>
<dbReference type="AlphaFoldDB" id="A0AB39UC18"/>
<dbReference type="EMBL" id="CP129682">
    <property type="protein sequence ID" value="XDS48685.1"/>
    <property type="molecule type" value="Genomic_DNA"/>
</dbReference>
<dbReference type="FunFam" id="3.40.605.10:FF:000012">
    <property type="entry name" value="NAD-dependent succinate-semialdehyde dehydrogenase"/>
    <property type="match status" value="1"/>
</dbReference>
<dbReference type="EMBL" id="CP129675">
    <property type="protein sequence ID" value="XDS46611.1"/>
    <property type="molecule type" value="Genomic_DNA"/>
</dbReference>
<evidence type="ECO:0000259" key="4">
    <source>
        <dbReference type="Pfam" id="PF00171"/>
    </source>
</evidence>
<dbReference type="SUPFAM" id="SSF53720">
    <property type="entry name" value="ALDH-like"/>
    <property type="match status" value="1"/>
</dbReference>
<dbReference type="Gene3D" id="3.40.605.10">
    <property type="entry name" value="Aldehyde Dehydrogenase, Chain A, domain 1"/>
    <property type="match status" value="1"/>
</dbReference>
<evidence type="ECO:0000256" key="3">
    <source>
        <dbReference type="ARBA" id="ARBA00023002"/>
    </source>
</evidence>
<keyword evidence="3" id="KW-0560">Oxidoreductase</keyword>
<gene>
    <name evidence="7" type="ORF">QN062_05705</name>
    <name evidence="6" type="ORF">QN216_10315</name>
    <name evidence="5" type="ORF">QN217_00150</name>
</gene>
<dbReference type="GO" id="GO:0004030">
    <property type="term" value="F:aldehyde dehydrogenase [NAD(P)+] activity"/>
    <property type="evidence" value="ECO:0007669"/>
    <property type="project" value="InterPro"/>
</dbReference>
<dbReference type="InterPro" id="IPR016163">
    <property type="entry name" value="Ald_DH_C"/>
</dbReference>
<dbReference type="RefSeq" id="WP_369340885.1">
    <property type="nucleotide sequence ID" value="NZ_CP129675.1"/>
</dbReference>
<comment type="similarity">
    <text evidence="1">Belongs to the aldehyde dehydrogenase family.</text>
</comment>
<dbReference type="InterPro" id="IPR015590">
    <property type="entry name" value="Aldehyde_DH_dom"/>
</dbReference>
<evidence type="ECO:0000313" key="6">
    <source>
        <dbReference type="EMBL" id="XDS48685.1"/>
    </source>
</evidence>
<keyword evidence="2" id="KW-0521">NADP</keyword>
<dbReference type="PANTHER" id="PTHR43217">
    <property type="entry name" value="SUCCINATE SEMIALDEHYDE DEHYDROGENASE [NAD(P)+] SAD"/>
    <property type="match status" value="1"/>
</dbReference>
<dbReference type="CDD" id="cd07100">
    <property type="entry name" value="ALDH_SSADH1_GabD1"/>
    <property type="match status" value="1"/>
</dbReference>
<dbReference type="Gene3D" id="3.40.309.10">
    <property type="entry name" value="Aldehyde Dehydrogenase, Chain A, domain 2"/>
    <property type="match status" value="1"/>
</dbReference>
<evidence type="ECO:0000313" key="7">
    <source>
        <dbReference type="EMBL" id="XDS49914.1"/>
    </source>
</evidence>
<dbReference type="PANTHER" id="PTHR43217:SF2">
    <property type="entry name" value="SUCCINATE-SEMIALDEHYDE DEHYDROGENASE [NADP(+)]"/>
    <property type="match status" value="1"/>
</dbReference>
<dbReference type="Pfam" id="PF00171">
    <property type="entry name" value="Aldedh"/>
    <property type="match status" value="1"/>
</dbReference>